<reference evidence="1" key="1">
    <citation type="submission" date="2015-07" db="EMBL/GenBank/DDBJ databases">
        <title>MeaNS - Measles Nucleotide Surveillance Program.</title>
        <authorList>
            <person name="Tran T."/>
            <person name="Druce J."/>
        </authorList>
    </citation>
    <scope>NUCLEOTIDE SEQUENCE</scope>
    <source>
        <strain evidence="1">UCB-OBI-ISO-001</strain>
        <tissue evidence="1">Gonad</tissue>
    </source>
</reference>
<protein>
    <submittedName>
        <fullName evidence="1">Uncharacterized protein</fullName>
    </submittedName>
</protein>
<dbReference type="EMBL" id="KQ417063">
    <property type="protein sequence ID" value="KOF93909.1"/>
    <property type="molecule type" value="Genomic_DNA"/>
</dbReference>
<gene>
    <name evidence="1" type="ORF">OCBIM_22003185mg</name>
</gene>
<name>A0A0L8HXJ6_OCTBM</name>
<sequence>MEDKQSCIFCTYIKWKRCFSIFLPKKYKKENVDAVLSLPVGVWEERGETNIFTPVTSESLILKLCVCYFDLGFFSLITECLVVLIKYQANNKIKKD</sequence>
<proteinExistence type="predicted"/>
<organism evidence="1">
    <name type="scientific">Octopus bimaculoides</name>
    <name type="common">California two-spotted octopus</name>
    <dbReference type="NCBI Taxonomy" id="37653"/>
    <lineage>
        <taxon>Eukaryota</taxon>
        <taxon>Metazoa</taxon>
        <taxon>Spiralia</taxon>
        <taxon>Lophotrochozoa</taxon>
        <taxon>Mollusca</taxon>
        <taxon>Cephalopoda</taxon>
        <taxon>Coleoidea</taxon>
        <taxon>Octopodiformes</taxon>
        <taxon>Octopoda</taxon>
        <taxon>Incirrata</taxon>
        <taxon>Octopodidae</taxon>
        <taxon>Octopus</taxon>
    </lineage>
</organism>
<dbReference type="AlphaFoldDB" id="A0A0L8HXJ6"/>
<evidence type="ECO:0000313" key="1">
    <source>
        <dbReference type="EMBL" id="KOF93909.1"/>
    </source>
</evidence>
<accession>A0A0L8HXJ6</accession>